<feature type="domain" description="N-acetyltransferase" evidence="3">
    <location>
        <begin position="1"/>
        <end position="146"/>
    </location>
</feature>
<dbReference type="InterPro" id="IPR000182">
    <property type="entry name" value="GNAT_dom"/>
</dbReference>
<organism evidence="4 5">
    <name type="scientific">Pokkaliibacter plantistimulans</name>
    <dbReference type="NCBI Taxonomy" id="1635171"/>
    <lineage>
        <taxon>Bacteria</taxon>
        <taxon>Pseudomonadati</taxon>
        <taxon>Pseudomonadota</taxon>
        <taxon>Gammaproteobacteria</taxon>
        <taxon>Oceanospirillales</taxon>
        <taxon>Balneatrichaceae</taxon>
        <taxon>Pokkaliibacter</taxon>
    </lineage>
</organism>
<evidence type="ECO:0000256" key="2">
    <source>
        <dbReference type="ARBA" id="ARBA00023315"/>
    </source>
</evidence>
<keyword evidence="5" id="KW-1185">Reference proteome</keyword>
<name>A0ABX5LPY1_9GAMM</name>
<dbReference type="PANTHER" id="PTHR10545:SF29">
    <property type="entry name" value="GH14572P-RELATED"/>
    <property type="match status" value="1"/>
</dbReference>
<dbReference type="CDD" id="cd04301">
    <property type="entry name" value="NAT_SF"/>
    <property type="match status" value="1"/>
</dbReference>
<accession>A0ABX5LPY1</accession>
<dbReference type="Proteomes" id="UP000248090">
    <property type="component" value="Unassembled WGS sequence"/>
</dbReference>
<comment type="caution">
    <text evidence="4">The sequence shown here is derived from an EMBL/GenBank/DDBJ whole genome shotgun (WGS) entry which is preliminary data.</text>
</comment>
<dbReference type="RefSeq" id="WP_110190135.1">
    <property type="nucleotide sequence ID" value="NZ_CP177354.1"/>
</dbReference>
<dbReference type="InterPro" id="IPR016181">
    <property type="entry name" value="Acyl_CoA_acyltransferase"/>
</dbReference>
<dbReference type="InterPro" id="IPR051016">
    <property type="entry name" value="Diverse_Substrate_AcTransf"/>
</dbReference>
<evidence type="ECO:0000313" key="5">
    <source>
        <dbReference type="Proteomes" id="UP000248090"/>
    </source>
</evidence>
<evidence type="ECO:0000259" key="3">
    <source>
        <dbReference type="PROSITE" id="PS51186"/>
    </source>
</evidence>
<keyword evidence="1" id="KW-0808">Transferase</keyword>
<evidence type="ECO:0000313" key="4">
    <source>
        <dbReference type="EMBL" id="PXF28717.1"/>
    </source>
</evidence>
<dbReference type="Pfam" id="PF00583">
    <property type="entry name" value="Acetyltransf_1"/>
    <property type="match status" value="1"/>
</dbReference>
<dbReference type="PANTHER" id="PTHR10545">
    <property type="entry name" value="DIAMINE N-ACETYLTRANSFERASE"/>
    <property type="match status" value="1"/>
</dbReference>
<dbReference type="Gene3D" id="3.40.630.30">
    <property type="match status" value="1"/>
</dbReference>
<keyword evidence="2" id="KW-0012">Acyltransferase</keyword>
<sequence length="146" mass="16663">MIRTVERQDLPQLLVLCGDHARYEGATYDPAGKLAQLEAAIWSPQPALFVLVAVEGDTLTGYASATREFSTWDADYFLHMDCLYISESHRGHGLGYQFIEQLKQLARQLRCTHLQWQTPADNHSAVRFYQRLGATSKDKKRFFLAL</sequence>
<proteinExistence type="predicted"/>
<protein>
    <recommendedName>
        <fullName evidence="3">N-acetyltransferase domain-containing protein</fullName>
    </recommendedName>
</protein>
<gene>
    <name evidence="4" type="ORF">WH50_24820</name>
</gene>
<dbReference type="PROSITE" id="PS51186">
    <property type="entry name" value="GNAT"/>
    <property type="match status" value="1"/>
</dbReference>
<dbReference type="SUPFAM" id="SSF55729">
    <property type="entry name" value="Acyl-CoA N-acyltransferases (Nat)"/>
    <property type="match status" value="1"/>
</dbReference>
<evidence type="ECO:0000256" key="1">
    <source>
        <dbReference type="ARBA" id="ARBA00022679"/>
    </source>
</evidence>
<dbReference type="EMBL" id="LAPT01000155">
    <property type="protein sequence ID" value="PXF28717.1"/>
    <property type="molecule type" value="Genomic_DNA"/>
</dbReference>
<reference evidence="4 5" key="1">
    <citation type="submission" date="2015-03" db="EMBL/GenBank/DDBJ databases">
        <authorList>
            <person name="Krishnan R."/>
            <person name="Midha S."/>
            <person name="Patil P.B."/>
            <person name="Rameshkumar N."/>
        </authorList>
    </citation>
    <scope>NUCLEOTIDE SEQUENCE [LARGE SCALE GENOMIC DNA]</scope>
    <source>
        <strain evidence="4 5">L1E11</strain>
    </source>
</reference>